<organism evidence="1 2">
    <name type="scientific">Scortum barcoo</name>
    <name type="common">barcoo grunter</name>
    <dbReference type="NCBI Taxonomy" id="214431"/>
    <lineage>
        <taxon>Eukaryota</taxon>
        <taxon>Metazoa</taxon>
        <taxon>Chordata</taxon>
        <taxon>Craniata</taxon>
        <taxon>Vertebrata</taxon>
        <taxon>Euteleostomi</taxon>
        <taxon>Actinopterygii</taxon>
        <taxon>Neopterygii</taxon>
        <taxon>Teleostei</taxon>
        <taxon>Neoteleostei</taxon>
        <taxon>Acanthomorphata</taxon>
        <taxon>Eupercaria</taxon>
        <taxon>Centrarchiformes</taxon>
        <taxon>Terapontoidei</taxon>
        <taxon>Terapontidae</taxon>
        <taxon>Scortum</taxon>
    </lineage>
</organism>
<sequence length="363" mass="41678">AYPHGRRLIREAYEERFSPMEAREVTVHRVVNIVERRSPGPRQVVDYDRGHHDDQWYGGRRNYHDAREYHGESSYPPSDRYFDENLNYGSFRRNSPPPRNEDLYPKQCYSRDDLRHQLGSRLSFASMNSLCNASNRPLGGGRVQSFERNSGRTGQYFRNRGRGSGPPRREDHYRSSPPMVSKRDRSPARRDAQPPVRSGSNTSNRSFSPDTDKGYAHQQAQRKYKPGVLMSHTPSSSVEGSPHSSSSSKEKTSASVAETEEVVAASMEPKLTPEDFKAYRLEAIKAKALEIEEHYRQDCETFRTVVKMLVAKEPSLDKLLQAPLDENLLETKQRCLDTLRQFVKELDEVLEQPETSAELRTKN</sequence>
<name>A0ACB8WTT5_9TELE</name>
<dbReference type="Proteomes" id="UP000831701">
    <property type="component" value="Chromosome 6"/>
</dbReference>
<reference evidence="1" key="1">
    <citation type="submission" date="2022-04" db="EMBL/GenBank/DDBJ databases">
        <title>Jade perch genome.</title>
        <authorList>
            <person name="Chao B."/>
        </authorList>
    </citation>
    <scope>NUCLEOTIDE SEQUENCE</scope>
    <source>
        <strain evidence="1">CB-2022</strain>
    </source>
</reference>
<comment type="caution">
    <text evidence="1">The sequence shown here is derived from an EMBL/GenBank/DDBJ whole genome shotgun (WGS) entry which is preliminary data.</text>
</comment>
<accession>A0ACB8WTT5</accession>
<proteinExistence type="predicted"/>
<evidence type="ECO:0000313" key="2">
    <source>
        <dbReference type="Proteomes" id="UP000831701"/>
    </source>
</evidence>
<feature type="non-terminal residue" evidence="1">
    <location>
        <position position="1"/>
    </location>
</feature>
<keyword evidence="2" id="KW-1185">Reference proteome</keyword>
<gene>
    <name evidence="1" type="ORF">L3Q82_023776</name>
</gene>
<protein>
    <submittedName>
        <fullName evidence="1">Uncharacterized protein</fullName>
    </submittedName>
</protein>
<evidence type="ECO:0000313" key="1">
    <source>
        <dbReference type="EMBL" id="KAI3371146.1"/>
    </source>
</evidence>
<dbReference type="EMBL" id="CM041536">
    <property type="protein sequence ID" value="KAI3371146.1"/>
    <property type="molecule type" value="Genomic_DNA"/>
</dbReference>